<accession>A0A4R4ZWE7</accession>
<dbReference type="Proteomes" id="UP000295124">
    <property type="component" value="Unassembled WGS sequence"/>
</dbReference>
<evidence type="ECO:0000313" key="1">
    <source>
        <dbReference type="EMBL" id="TDD61492.1"/>
    </source>
</evidence>
<keyword evidence="2" id="KW-1185">Reference proteome</keyword>
<name>A0A4R4ZWE7_9ACTN</name>
<comment type="caution">
    <text evidence="1">The sequence shown here is derived from an EMBL/GenBank/DDBJ whole genome shotgun (WGS) entry which is preliminary data.</text>
</comment>
<dbReference type="RefSeq" id="WP_132166392.1">
    <property type="nucleotide sequence ID" value="NZ_SMKX01000014.1"/>
</dbReference>
<protein>
    <submittedName>
        <fullName evidence="1">Uncharacterized protein</fullName>
    </submittedName>
</protein>
<organism evidence="1 2">
    <name type="scientific">Kribbella antibiotica</name>
    <dbReference type="NCBI Taxonomy" id="190195"/>
    <lineage>
        <taxon>Bacteria</taxon>
        <taxon>Bacillati</taxon>
        <taxon>Actinomycetota</taxon>
        <taxon>Actinomycetes</taxon>
        <taxon>Propionibacteriales</taxon>
        <taxon>Kribbellaceae</taxon>
        <taxon>Kribbella</taxon>
    </lineage>
</organism>
<gene>
    <name evidence="1" type="ORF">E1263_07265</name>
</gene>
<sequence>MNSGEFAVDLRRRVREARQALAEARAEDDLYAADVRLGELDSMLRLAMEHGVEVGDVSVDR</sequence>
<proteinExistence type="predicted"/>
<dbReference type="EMBL" id="SMKX01000014">
    <property type="protein sequence ID" value="TDD61492.1"/>
    <property type="molecule type" value="Genomic_DNA"/>
</dbReference>
<dbReference type="AlphaFoldDB" id="A0A4R4ZWE7"/>
<reference evidence="1 2" key="1">
    <citation type="submission" date="2019-03" db="EMBL/GenBank/DDBJ databases">
        <title>Draft genome sequences of novel Actinobacteria.</title>
        <authorList>
            <person name="Sahin N."/>
            <person name="Ay H."/>
            <person name="Saygin H."/>
        </authorList>
    </citation>
    <scope>NUCLEOTIDE SEQUENCE [LARGE SCALE GENOMIC DNA]</scope>
    <source>
        <strain evidence="1 2">JCM 13523</strain>
    </source>
</reference>
<evidence type="ECO:0000313" key="2">
    <source>
        <dbReference type="Proteomes" id="UP000295124"/>
    </source>
</evidence>